<dbReference type="Proteomes" id="UP001323798">
    <property type="component" value="Chromosome"/>
</dbReference>
<gene>
    <name evidence="1" type="ORF">SM116_03580</name>
</gene>
<reference evidence="1 2" key="1">
    <citation type="submission" date="2023-11" db="EMBL/GenBank/DDBJ databases">
        <title>Genome sequence of Microbacterium rhizosphaerae KACC 19337.</title>
        <authorList>
            <person name="Choi H."/>
            <person name="Kim S."/>
            <person name="Kim Y."/>
            <person name="Kwon S.-W."/>
            <person name="Heo J."/>
        </authorList>
    </citation>
    <scope>NUCLEOTIDE SEQUENCE [LARGE SCALE GENOMIC DNA]</scope>
    <source>
        <strain evidence="1 2">KACC 19337</strain>
    </source>
</reference>
<protein>
    <submittedName>
        <fullName evidence="1">Uncharacterized protein</fullName>
    </submittedName>
</protein>
<name>A0ABZ0SMN2_9MICO</name>
<organism evidence="1 2">
    <name type="scientific">Microbacterium rhizosphaerae</name>
    <dbReference type="NCBI Taxonomy" id="1678237"/>
    <lineage>
        <taxon>Bacteria</taxon>
        <taxon>Bacillati</taxon>
        <taxon>Actinomycetota</taxon>
        <taxon>Actinomycetes</taxon>
        <taxon>Micrococcales</taxon>
        <taxon>Microbacteriaceae</taxon>
        <taxon>Microbacterium</taxon>
    </lineage>
</organism>
<dbReference type="EMBL" id="CP139368">
    <property type="protein sequence ID" value="WPR90383.1"/>
    <property type="molecule type" value="Genomic_DNA"/>
</dbReference>
<proteinExistence type="predicted"/>
<sequence length="253" mass="27077">MPGTFKLGKLPAVPGAVKLKLSTYLEKPQLPTPPPEFGHDAPIAQWEMLGNDTVGDCVIAGALHETMLWTANGSTEIPVSTDAAIKNYSAITGYNPNDPTTDQGTDPAKAASYRRKTGIVDANGKHHKIGAYLALTPGDVQEHLTALYLFGAVGVGVEFPQSAMDQFNAGQPWDVVPGSKIEGGHYISAVARRNGMLVIVTWGKEHPMTDAFLQKYNDESYAYISPEYLKSGKSPEGFNMAQLKADLAAVTTA</sequence>
<accession>A0ABZ0SMN2</accession>
<keyword evidence="2" id="KW-1185">Reference proteome</keyword>
<dbReference type="RefSeq" id="WP_320943095.1">
    <property type="nucleotide sequence ID" value="NZ_BAABEU010000011.1"/>
</dbReference>
<evidence type="ECO:0000313" key="2">
    <source>
        <dbReference type="Proteomes" id="UP001323798"/>
    </source>
</evidence>
<evidence type="ECO:0000313" key="1">
    <source>
        <dbReference type="EMBL" id="WPR90383.1"/>
    </source>
</evidence>